<proteinExistence type="predicted"/>
<name>A0A7U2F3R3_PHANO</name>
<gene>
    <name evidence="1" type="ORF">JI435_057620</name>
</gene>
<dbReference type="VEuPathDB" id="FungiDB:JI435_057620"/>
<dbReference type="KEGG" id="pno:SNOG_05762"/>
<dbReference type="EMBL" id="CP069028">
    <property type="protein sequence ID" value="QRC96125.1"/>
    <property type="molecule type" value="Genomic_DNA"/>
</dbReference>
<sequence length="176" mass="19584">MSNDVCPFLQRCALVALLQLHRVRESPHPARPPSVQNTPSLACLWTLDSGLWSLPCRVMVSRQQGWRCWVLQLQEALSAPLGDRLPVAFIRHFFRSIINECAGARVPWAAASPSFHRNCFNHPFTQSVEGAGGRPRPCGMALRLPPRGWSAHLAATSTARGSQEFLLQLHHASRYG</sequence>
<evidence type="ECO:0000313" key="2">
    <source>
        <dbReference type="Proteomes" id="UP000663193"/>
    </source>
</evidence>
<keyword evidence="2" id="KW-1185">Reference proteome</keyword>
<reference evidence="2" key="1">
    <citation type="journal article" date="2021" name="BMC Genomics">
        <title>Chromosome-level genome assembly and manually-curated proteome of model necrotroph Parastagonospora nodorum Sn15 reveals a genome-wide trove of candidate effector homologs, and redundancy of virulence-related functions within an accessory chromosome.</title>
        <authorList>
            <person name="Bertazzoni S."/>
            <person name="Jones D.A.B."/>
            <person name="Phan H.T."/>
            <person name="Tan K.-C."/>
            <person name="Hane J.K."/>
        </authorList>
    </citation>
    <scope>NUCLEOTIDE SEQUENCE [LARGE SCALE GENOMIC DNA]</scope>
    <source>
        <strain evidence="2">SN15 / ATCC MYA-4574 / FGSC 10173)</strain>
    </source>
</reference>
<evidence type="ECO:0000313" key="1">
    <source>
        <dbReference type="EMBL" id="QRC96125.1"/>
    </source>
</evidence>
<organism evidence="1 2">
    <name type="scientific">Phaeosphaeria nodorum (strain SN15 / ATCC MYA-4574 / FGSC 10173)</name>
    <name type="common">Glume blotch fungus</name>
    <name type="synonym">Parastagonospora nodorum</name>
    <dbReference type="NCBI Taxonomy" id="321614"/>
    <lineage>
        <taxon>Eukaryota</taxon>
        <taxon>Fungi</taxon>
        <taxon>Dikarya</taxon>
        <taxon>Ascomycota</taxon>
        <taxon>Pezizomycotina</taxon>
        <taxon>Dothideomycetes</taxon>
        <taxon>Pleosporomycetidae</taxon>
        <taxon>Pleosporales</taxon>
        <taxon>Pleosporineae</taxon>
        <taxon>Phaeosphaeriaceae</taxon>
        <taxon>Parastagonospora</taxon>
    </lineage>
</organism>
<dbReference type="RefSeq" id="XP_001796159.1">
    <property type="nucleotide sequence ID" value="XM_001796107.1"/>
</dbReference>
<protein>
    <submittedName>
        <fullName evidence="1">Uncharacterized protein</fullName>
    </submittedName>
</protein>
<accession>A0A7U2F3R3</accession>
<dbReference type="Proteomes" id="UP000663193">
    <property type="component" value="Chromosome 6"/>
</dbReference>
<dbReference type="AlphaFoldDB" id="A0A7U2F3R3"/>